<dbReference type="EMBL" id="CP003108">
    <property type="protein sequence ID" value="AET70958.1"/>
    <property type="molecule type" value="Genomic_DNA"/>
</dbReference>
<dbReference type="PATRIC" id="fig|768706.3.peg.5692"/>
<dbReference type="eggNOG" id="COG2247">
    <property type="taxonomic scope" value="Bacteria"/>
</dbReference>
<proteinExistence type="predicted"/>
<sequence>MGYLDGYVIKKARNPVLSIGWIHHAVFYINDKKAMSITFGDPMTIDENYYDIIKGNLDTDKIDKFLKLINPEYIIGI</sequence>
<dbReference type="Proteomes" id="UP000006346">
    <property type="component" value="Chromosome"/>
</dbReference>
<dbReference type="HOGENOM" id="CLU_2632353_0_0_9"/>
<keyword evidence="2" id="KW-1185">Reference proteome</keyword>
<name>G7WI35_DESOD</name>
<accession>G7WI35</accession>
<protein>
    <submittedName>
        <fullName evidence="1">Uncharacterized protein</fullName>
    </submittedName>
</protein>
<gene>
    <name evidence="1" type="ordered locus">Desor_5586</name>
</gene>
<reference evidence="2" key="1">
    <citation type="submission" date="2011-11" db="EMBL/GenBank/DDBJ databases">
        <title>Complete sequence of Desulfosporosinus orientis DSM 765.</title>
        <authorList>
            <person name="Lucas S."/>
            <person name="Han J."/>
            <person name="Lapidus A."/>
            <person name="Cheng J.-F."/>
            <person name="Goodwin L."/>
            <person name="Pitluck S."/>
            <person name="Peters L."/>
            <person name="Ovchinnikova G."/>
            <person name="Teshima H."/>
            <person name="Detter J.C."/>
            <person name="Han C."/>
            <person name="Tapia R."/>
            <person name="Land M."/>
            <person name="Hauser L."/>
            <person name="Kyrpides N."/>
            <person name="Ivanova N."/>
            <person name="Pagani I."/>
            <person name="Pester M."/>
            <person name="Spring S."/>
            <person name="Ollivier B."/>
            <person name="Rattei T."/>
            <person name="Klenk H.-P."/>
            <person name="Wagner M."/>
            <person name="Loy A."/>
            <person name="Woyke T."/>
        </authorList>
    </citation>
    <scope>NUCLEOTIDE SEQUENCE [LARGE SCALE GENOMIC DNA]</scope>
    <source>
        <strain evidence="2">ATCC 19365 / DSM 765 / NCIMB 8382 / VKM B-1628</strain>
    </source>
</reference>
<evidence type="ECO:0000313" key="1">
    <source>
        <dbReference type="EMBL" id="AET70958.1"/>
    </source>
</evidence>
<organism evidence="1 2">
    <name type="scientific">Desulfosporosinus orientis (strain ATCC 19365 / DSM 765 / NCIMB 8382 / VKM B-1628 / Singapore I)</name>
    <name type="common">Desulfotomaculum orientis</name>
    <dbReference type="NCBI Taxonomy" id="768706"/>
    <lineage>
        <taxon>Bacteria</taxon>
        <taxon>Bacillati</taxon>
        <taxon>Bacillota</taxon>
        <taxon>Clostridia</taxon>
        <taxon>Eubacteriales</taxon>
        <taxon>Desulfitobacteriaceae</taxon>
        <taxon>Desulfosporosinus</taxon>
    </lineage>
</organism>
<evidence type="ECO:0000313" key="2">
    <source>
        <dbReference type="Proteomes" id="UP000006346"/>
    </source>
</evidence>
<dbReference type="KEGG" id="dor:Desor_5586"/>
<reference evidence="1 2" key="2">
    <citation type="journal article" date="2012" name="J. Bacteriol.">
        <title>Complete genome sequences of Desulfosporosinus orientis DSM765T, Desulfosporosinus youngiae DSM17734T, Desulfosporosinus meridiei DSM13257T, and Desulfosporosinus acidiphilus DSM22704T.</title>
        <authorList>
            <person name="Pester M."/>
            <person name="Brambilla E."/>
            <person name="Alazard D."/>
            <person name="Rattei T."/>
            <person name="Weinmaier T."/>
            <person name="Han J."/>
            <person name="Lucas S."/>
            <person name="Lapidus A."/>
            <person name="Cheng J.F."/>
            <person name="Goodwin L."/>
            <person name="Pitluck S."/>
            <person name="Peters L."/>
            <person name="Ovchinnikova G."/>
            <person name="Teshima H."/>
            <person name="Detter J.C."/>
            <person name="Han C.S."/>
            <person name="Tapia R."/>
            <person name="Land M.L."/>
            <person name="Hauser L."/>
            <person name="Kyrpides N.C."/>
            <person name="Ivanova N.N."/>
            <person name="Pagani I."/>
            <person name="Huntmann M."/>
            <person name="Wei C.L."/>
            <person name="Davenport K.W."/>
            <person name="Daligault H."/>
            <person name="Chain P.S."/>
            <person name="Chen A."/>
            <person name="Mavromatis K."/>
            <person name="Markowitz V."/>
            <person name="Szeto E."/>
            <person name="Mikhailova N."/>
            <person name="Pati A."/>
            <person name="Wagner M."/>
            <person name="Woyke T."/>
            <person name="Ollivier B."/>
            <person name="Klenk H.P."/>
            <person name="Spring S."/>
            <person name="Loy A."/>
        </authorList>
    </citation>
    <scope>NUCLEOTIDE SEQUENCE [LARGE SCALE GENOMIC DNA]</scope>
    <source>
        <strain evidence="2">ATCC 19365 / DSM 765 / NCIMB 8382 / VKM B-1628</strain>
    </source>
</reference>
<dbReference type="AlphaFoldDB" id="G7WI35"/>